<dbReference type="GO" id="GO:0004553">
    <property type="term" value="F:hydrolase activity, hydrolyzing O-glycosyl compounds"/>
    <property type="evidence" value="ECO:0007669"/>
    <property type="project" value="TreeGrafter"/>
</dbReference>
<evidence type="ECO:0000313" key="2">
    <source>
        <dbReference type="EMBL" id="TDO46342.1"/>
    </source>
</evidence>
<dbReference type="PANTHER" id="PTHR31616:SF0">
    <property type="entry name" value="GLUCAN 1,4-ALPHA-GLUCOSIDASE"/>
    <property type="match status" value="1"/>
</dbReference>
<protein>
    <submittedName>
        <fullName evidence="2">Glycosyl hydrolase family 15</fullName>
    </submittedName>
</protein>
<name>A0A4R6K967_9ACTN</name>
<dbReference type="Pfam" id="PF00723">
    <property type="entry name" value="Glyco_hydro_15"/>
    <property type="match status" value="1"/>
</dbReference>
<evidence type="ECO:0000259" key="1">
    <source>
        <dbReference type="Pfam" id="PF00723"/>
    </source>
</evidence>
<evidence type="ECO:0000313" key="3">
    <source>
        <dbReference type="Proteomes" id="UP000295388"/>
    </source>
</evidence>
<feature type="domain" description="GH15-like" evidence="1">
    <location>
        <begin position="20"/>
        <end position="200"/>
    </location>
</feature>
<reference evidence="2 3" key="1">
    <citation type="submission" date="2019-03" db="EMBL/GenBank/DDBJ databases">
        <title>Genomic Encyclopedia of Type Strains, Phase III (KMG-III): the genomes of soil and plant-associated and newly described type strains.</title>
        <authorList>
            <person name="Whitman W."/>
        </authorList>
    </citation>
    <scope>NUCLEOTIDE SEQUENCE [LARGE SCALE GENOMIC DNA]</scope>
    <source>
        <strain evidence="2 3">VKM Ac-2527</strain>
    </source>
</reference>
<keyword evidence="3" id="KW-1185">Reference proteome</keyword>
<dbReference type="PANTHER" id="PTHR31616">
    <property type="entry name" value="TREHALASE"/>
    <property type="match status" value="1"/>
</dbReference>
<accession>A0A4R6K967</accession>
<organism evidence="2 3">
    <name type="scientific">Kribbella caucasensis</name>
    <dbReference type="NCBI Taxonomy" id="2512215"/>
    <lineage>
        <taxon>Bacteria</taxon>
        <taxon>Bacillati</taxon>
        <taxon>Actinomycetota</taxon>
        <taxon>Actinomycetes</taxon>
        <taxon>Propionibacteriales</taxon>
        <taxon>Kribbellaceae</taxon>
        <taxon>Kribbella</taxon>
    </lineage>
</organism>
<dbReference type="RefSeq" id="WP_133802217.1">
    <property type="nucleotide sequence ID" value="NZ_SNWQ01000011.1"/>
</dbReference>
<sequence>MITSAPGLSELIPPQELAQLRALAQHSHAVITEHQDSGGAYPAAPTFSAYRGYAWLRDGSFTAEGISRYGDVASAERFHDWVDRVLRGRRAQVDELRAAVARGETPPVESMLPTRFTFDGQDGSDPWWDFQTDGYGMWLWAVVTHARRHGLDLERWRGGIDVAVDYLVAFWDRACYDWWEEHVEHRHVSTLGAIHAGLVAVGTPEGLEVAASIRSLVDAEGVVDGHLTKWLGSAAVDGSLPACVVPFGLVAPGTALAVGTLAAVARDLDADGGVHRFTADVFYGGGQWILLSALLGWNLAAAGDTAGALRHLRWIAEQADEQGDLPEQVPHHLLHPGSRDEWIARWGTVATPLLWSHGMYLILADELGIMTQRGNA</sequence>
<dbReference type="GO" id="GO:0005975">
    <property type="term" value="P:carbohydrate metabolic process"/>
    <property type="evidence" value="ECO:0007669"/>
    <property type="project" value="InterPro"/>
</dbReference>
<dbReference type="InterPro" id="IPR012341">
    <property type="entry name" value="6hp_glycosidase-like_sf"/>
</dbReference>
<dbReference type="InterPro" id="IPR011613">
    <property type="entry name" value="GH15-like"/>
</dbReference>
<keyword evidence="2" id="KW-0378">Hydrolase</keyword>
<comment type="caution">
    <text evidence="2">The sequence shown here is derived from an EMBL/GenBank/DDBJ whole genome shotgun (WGS) entry which is preliminary data.</text>
</comment>
<dbReference type="Proteomes" id="UP000295388">
    <property type="component" value="Unassembled WGS sequence"/>
</dbReference>
<dbReference type="Gene3D" id="1.50.10.10">
    <property type="match status" value="1"/>
</dbReference>
<proteinExistence type="predicted"/>
<dbReference type="SUPFAM" id="SSF48208">
    <property type="entry name" value="Six-hairpin glycosidases"/>
    <property type="match status" value="1"/>
</dbReference>
<dbReference type="EMBL" id="SNWQ01000011">
    <property type="protein sequence ID" value="TDO46342.1"/>
    <property type="molecule type" value="Genomic_DNA"/>
</dbReference>
<dbReference type="AlphaFoldDB" id="A0A4R6K967"/>
<gene>
    <name evidence="2" type="ORF">EV643_111195</name>
</gene>
<dbReference type="InterPro" id="IPR008928">
    <property type="entry name" value="6-hairpin_glycosidase_sf"/>
</dbReference>
<dbReference type="OrthoDB" id="3902805at2"/>